<dbReference type="PANTHER" id="PTHR43700">
    <property type="entry name" value="PHOSPHORIBOSYLAMINOIMIDAZOLE-SUCCINOCARBOXAMIDE SYNTHASE"/>
    <property type="match status" value="1"/>
</dbReference>
<evidence type="ECO:0000256" key="2">
    <source>
        <dbReference type="ARBA" id="ARBA00010190"/>
    </source>
</evidence>
<keyword evidence="6 8" id="KW-0067">ATP-binding</keyword>
<gene>
    <name evidence="8" type="primary">purC</name>
    <name evidence="10" type="ORF">RM706_12230</name>
</gene>
<dbReference type="EC" id="6.3.2.6" evidence="8"/>
<sequence length="320" mass="36311">MSNTVMDTDFYFSGQKSVYKGKVREVYTLENDILVMVATDRLSAFDVVMPRGIPYKGQILNQIATKMMQVTEDIAPNWLLATPDPNVAVGKACEPFKVEMVIRGYMSGHAAREYKTGKRMLCGESMPDGMKENDKFTEPIITPATKAEKGDHDEDISKADILKKGIVSKEDYEVLEKYTRALFQRGTEIAAKQGLILVDTKYEFGKTKDGNIVLIDEIHTPDSSRYFYAEGYAKRQARGEAQKQLSKEFVRQWLISKGFQGLEGQSVPEMNDEYIKSVSERYIELYESIMGEAFVKADVSNIQERIGQNVQEYLNETTFI</sequence>
<evidence type="ECO:0000256" key="8">
    <source>
        <dbReference type="HAMAP-Rule" id="MF_00137"/>
    </source>
</evidence>
<feature type="domain" description="SAICAR synthetase/ADE2 N-terminal" evidence="9">
    <location>
        <begin position="18"/>
        <end position="256"/>
    </location>
</feature>
<dbReference type="EMBL" id="JAVRHR010000002">
    <property type="protein sequence ID" value="MDT0607807.1"/>
    <property type="molecule type" value="Genomic_DNA"/>
</dbReference>
<dbReference type="NCBIfam" id="NF010568">
    <property type="entry name" value="PRK13961.1"/>
    <property type="match status" value="1"/>
</dbReference>
<dbReference type="Proteomes" id="UP001255246">
    <property type="component" value="Unassembled WGS sequence"/>
</dbReference>
<keyword evidence="5 8" id="KW-0658">Purine biosynthesis</keyword>
<comment type="pathway">
    <text evidence="1 8">Purine metabolism; IMP biosynthesis via de novo pathway; 5-amino-1-(5-phospho-D-ribosyl)imidazole-4-carboxamide from 5-amino-1-(5-phospho-D-ribosyl)imidazole-4-carboxylate: step 1/2.</text>
</comment>
<dbReference type="PROSITE" id="PS01058">
    <property type="entry name" value="SAICAR_SYNTHETASE_2"/>
    <property type="match status" value="1"/>
</dbReference>
<evidence type="ECO:0000313" key="10">
    <source>
        <dbReference type="EMBL" id="MDT0607807.1"/>
    </source>
</evidence>
<evidence type="ECO:0000259" key="9">
    <source>
        <dbReference type="Pfam" id="PF01259"/>
    </source>
</evidence>
<dbReference type="SUPFAM" id="SSF56104">
    <property type="entry name" value="SAICAR synthase-like"/>
    <property type="match status" value="1"/>
</dbReference>
<dbReference type="PANTHER" id="PTHR43700:SF1">
    <property type="entry name" value="PHOSPHORIBOSYLAMINOIMIDAZOLE-SUCCINOCARBOXAMIDE SYNTHASE"/>
    <property type="match status" value="1"/>
</dbReference>
<evidence type="ECO:0000256" key="1">
    <source>
        <dbReference type="ARBA" id="ARBA00004672"/>
    </source>
</evidence>
<evidence type="ECO:0000256" key="6">
    <source>
        <dbReference type="ARBA" id="ARBA00022840"/>
    </source>
</evidence>
<dbReference type="GO" id="GO:0004639">
    <property type="term" value="F:phosphoribosylaminoimidazolesuccinocarboxamide synthase activity"/>
    <property type="evidence" value="ECO:0007669"/>
    <property type="project" value="UniProtKB-EC"/>
</dbReference>
<evidence type="ECO:0000256" key="3">
    <source>
        <dbReference type="ARBA" id="ARBA00022598"/>
    </source>
</evidence>
<dbReference type="Gene3D" id="3.30.470.20">
    <property type="entry name" value="ATP-grasp fold, B domain"/>
    <property type="match status" value="1"/>
</dbReference>
<dbReference type="Pfam" id="PF01259">
    <property type="entry name" value="SAICAR_synt"/>
    <property type="match status" value="1"/>
</dbReference>
<evidence type="ECO:0000256" key="5">
    <source>
        <dbReference type="ARBA" id="ARBA00022755"/>
    </source>
</evidence>
<keyword evidence="11" id="KW-1185">Reference proteome</keyword>
<comment type="caution">
    <text evidence="10">The sequence shown here is derived from an EMBL/GenBank/DDBJ whole genome shotgun (WGS) entry which is preliminary data.</text>
</comment>
<reference evidence="10 11" key="1">
    <citation type="submission" date="2023-09" db="EMBL/GenBank/DDBJ databases">
        <authorList>
            <person name="Rey-Velasco X."/>
        </authorList>
    </citation>
    <scope>NUCLEOTIDE SEQUENCE [LARGE SCALE GENOMIC DNA]</scope>
    <source>
        <strain evidence="10 11">F388</strain>
    </source>
</reference>
<organism evidence="10 11">
    <name type="scientific">Croceitalea rosinachiae</name>
    <dbReference type="NCBI Taxonomy" id="3075596"/>
    <lineage>
        <taxon>Bacteria</taxon>
        <taxon>Pseudomonadati</taxon>
        <taxon>Bacteroidota</taxon>
        <taxon>Flavobacteriia</taxon>
        <taxon>Flavobacteriales</taxon>
        <taxon>Flavobacteriaceae</taxon>
        <taxon>Croceitalea</taxon>
    </lineage>
</organism>
<comment type="similarity">
    <text evidence="2 8">Belongs to the SAICAR synthetase family.</text>
</comment>
<dbReference type="InterPro" id="IPR018236">
    <property type="entry name" value="SAICAR_synthetase_CS"/>
</dbReference>
<proteinExistence type="inferred from homology"/>
<evidence type="ECO:0000313" key="11">
    <source>
        <dbReference type="Proteomes" id="UP001255246"/>
    </source>
</evidence>
<protein>
    <recommendedName>
        <fullName evidence="8">Phosphoribosylaminoimidazole-succinocarboxamide synthase</fullName>
        <ecNumber evidence="8">6.3.2.6</ecNumber>
    </recommendedName>
    <alternativeName>
        <fullName evidence="8">SAICAR synthetase</fullName>
    </alternativeName>
</protein>
<dbReference type="RefSeq" id="WP_311351894.1">
    <property type="nucleotide sequence ID" value="NZ_JAVRHR010000002.1"/>
</dbReference>
<accession>A0ABU3AC93</accession>
<dbReference type="CDD" id="cd01414">
    <property type="entry name" value="SAICAR_synt_Sc"/>
    <property type="match status" value="1"/>
</dbReference>
<evidence type="ECO:0000256" key="4">
    <source>
        <dbReference type="ARBA" id="ARBA00022741"/>
    </source>
</evidence>
<name>A0ABU3AC93_9FLAO</name>
<dbReference type="NCBIfam" id="NF009251">
    <property type="entry name" value="PRK12607.1"/>
    <property type="match status" value="1"/>
</dbReference>
<dbReference type="InterPro" id="IPR028923">
    <property type="entry name" value="SAICAR_synt/ADE2_N"/>
</dbReference>
<dbReference type="Gene3D" id="3.30.200.20">
    <property type="entry name" value="Phosphorylase Kinase, domain 1"/>
    <property type="match status" value="1"/>
</dbReference>
<evidence type="ECO:0000256" key="7">
    <source>
        <dbReference type="ARBA" id="ARBA00048475"/>
    </source>
</evidence>
<comment type="catalytic activity">
    <reaction evidence="7 8">
        <text>5-amino-1-(5-phospho-D-ribosyl)imidazole-4-carboxylate + L-aspartate + ATP = (2S)-2-[5-amino-1-(5-phospho-beta-D-ribosyl)imidazole-4-carboxamido]succinate + ADP + phosphate + 2 H(+)</text>
        <dbReference type="Rhea" id="RHEA:22628"/>
        <dbReference type="ChEBI" id="CHEBI:15378"/>
        <dbReference type="ChEBI" id="CHEBI:29991"/>
        <dbReference type="ChEBI" id="CHEBI:30616"/>
        <dbReference type="ChEBI" id="CHEBI:43474"/>
        <dbReference type="ChEBI" id="CHEBI:58443"/>
        <dbReference type="ChEBI" id="CHEBI:77657"/>
        <dbReference type="ChEBI" id="CHEBI:456216"/>
        <dbReference type="EC" id="6.3.2.6"/>
    </reaction>
</comment>
<keyword evidence="3 8" id="KW-0436">Ligase</keyword>
<dbReference type="HAMAP" id="MF_00137">
    <property type="entry name" value="SAICAR_synth"/>
    <property type="match status" value="1"/>
</dbReference>
<keyword evidence="4 8" id="KW-0547">Nucleotide-binding</keyword>